<dbReference type="InterPro" id="IPR029044">
    <property type="entry name" value="Nucleotide-diphossugar_trans"/>
</dbReference>
<dbReference type="PANTHER" id="PTHR43630">
    <property type="entry name" value="POLY-BETA-1,6-N-ACETYL-D-GLUCOSAMINE SYNTHASE"/>
    <property type="match status" value="1"/>
</dbReference>
<dbReference type="SUPFAM" id="SSF53448">
    <property type="entry name" value="Nucleotide-diphospho-sugar transferases"/>
    <property type="match status" value="1"/>
</dbReference>
<dbReference type="OrthoDB" id="3171021at2"/>
<keyword evidence="3" id="KW-1185">Reference proteome</keyword>
<organism evidence="2 3">
    <name type="scientific">Gordonibacter pamelaeae</name>
    <dbReference type="NCBI Taxonomy" id="471189"/>
    <lineage>
        <taxon>Bacteria</taxon>
        <taxon>Bacillati</taxon>
        <taxon>Actinomycetota</taxon>
        <taxon>Coriobacteriia</taxon>
        <taxon>Eggerthellales</taxon>
        <taxon>Eggerthellaceae</taxon>
        <taxon>Gordonibacter</taxon>
    </lineage>
</organism>
<dbReference type="Gene3D" id="3.90.550.10">
    <property type="entry name" value="Spore Coat Polysaccharide Biosynthesis Protein SpsA, Chain A"/>
    <property type="match status" value="1"/>
</dbReference>
<sequence>MASAVGGAGITLSVIVPAYRAEKTILRAINSILLWPGDDMEVIVIDDGSDDYTAGIVREVTKVDARVRLLQQSNAGRSAARNAGFCAARGEWVMFLDADDYLLADGIGKIREMTASSVSLVLFPVILSARENVVGYSDISWKGWGTVAEDRTLPASALRSFMIDPAYAPLSSGVPKRLEWYETNSAWSRLYRRKAVLRLSSKLGEGQAPFPVNLRFSEDKLFNLALLDLLGEEQVILSGHPVYYWDLGNSDTCAVVRVDDAKGLLPFKDAVNVLVKNDLLSMSERSLVFTREAISQFKRSMRLGSSDLHASKRTWRSLLYDEGIRSCLGSVPCASMKESIRVKPICWLLRHEFISVAFMYERSIFLVKKLFSESGWLRQLLSRSVG</sequence>
<dbReference type="EMBL" id="PPTS01000003">
    <property type="protein sequence ID" value="RDB65616.1"/>
    <property type="molecule type" value="Genomic_DNA"/>
</dbReference>
<reference evidence="2 3" key="1">
    <citation type="journal article" date="2018" name="Elife">
        <title>Discovery and characterization of a prevalent human gut bacterial enzyme sufficient for the inactivation of a family of plant toxins.</title>
        <authorList>
            <person name="Koppel N."/>
            <person name="Bisanz J.E."/>
            <person name="Pandelia M.E."/>
            <person name="Turnbaugh P.J."/>
            <person name="Balskus E.P."/>
        </authorList>
    </citation>
    <scope>NUCLEOTIDE SEQUENCE [LARGE SCALE GENOMIC DNA]</scope>
    <source>
        <strain evidence="2 3">3C</strain>
    </source>
</reference>
<evidence type="ECO:0000259" key="1">
    <source>
        <dbReference type="Pfam" id="PF00535"/>
    </source>
</evidence>
<dbReference type="RefSeq" id="WP_114568636.1">
    <property type="nucleotide sequence ID" value="NZ_CABMMS010000003.1"/>
</dbReference>
<dbReference type="AlphaFoldDB" id="A0A369M581"/>
<dbReference type="Pfam" id="PF00535">
    <property type="entry name" value="Glycos_transf_2"/>
    <property type="match status" value="1"/>
</dbReference>
<dbReference type="CDD" id="cd00761">
    <property type="entry name" value="Glyco_tranf_GTA_type"/>
    <property type="match status" value="1"/>
</dbReference>
<protein>
    <recommendedName>
        <fullName evidence="1">Glycosyltransferase 2-like domain-containing protein</fullName>
    </recommendedName>
</protein>
<comment type="caution">
    <text evidence="2">The sequence shown here is derived from an EMBL/GenBank/DDBJ whole genome shotgun (WGS) entry which is preliminary data.</text>
</comment>
<gene>
    <name evidence="2" type="ORF">C1877_05675</name>
</gene>
<feature type="domain" description="Glycosyltransferase 2-like" evidence="1">
    <location>
        <begin position="13"/>
        <end position="112"/>
    </location>
</feature>
<dbReference type="InterPro" id="IPR001173">
    <property type="entry name" value="Glyco_trans_2-like"/>
</dbReference>
<proteinExistence type="predicted"/>
<evidence type="ECO:0000313" key="2">
    <source>
        <dbReference type="EMBL" id="RDB65616.1"/>
    </source>
</evidence>
<dbReference type="Proteomes" id="UP000254000">
    <property type="component" value="Unassembled WGS sequence"/>
</dbReference>
<evidence type="ECO:0000313" key="3">
    <source>
        <dbReference type="Proteomes" id="UP000254000"/>
    </source>
</evidence>
<name>A0A369M581_9ACTN</name>
<dbReference type="GeneID" id="78359195"/>
<dbReference type="PANTHER" id="PTHR43630:SF2">
    <property type="entry name" value="GLYCOSYLTRANSFERASE"/>
    <property type="match status" value="1"/>
</dbReference>
<accession>A0A369M581</accession>